<dbReference type="InParanoid" id="A0A1Y5TVB0"/>
<evidence type="ECO:0000313" key="4">
    <source>
        <dbReference type="EMBL" id="SLN74025.1"/>
    </source>
</evidence>
<evidence type="ECO:0000256" key="1">
    <source>
        <dbReference type="ARBA" id="ARBA00005417"/>
    </source>
</evidence>
<organism evidence="4 5">
    <name type="scientific">Oceanibacterium hippocampi</name>
    <dbReference type="NCBI Taxonomy" id="745714"/>
    <lineage>
        <taxon>Bacteria</taxon>
        <taxon>Pseudomonadati</taxon>
        <taxon>Pseudomonadota</taxon>
        <taxon>Alphaproteobacteria</taxon>
        <taxon>Sneathiellales</taxon>
        <taxon>Sneathiellaceae</taxon>
        <taxon>Oceanibacterium</taxon>
    </lineage>
</organism>
<keyword evidence="5" id="KW-1185">Reference proteome</keyword>
<reference evidence="4 5" key="1">
    <citation type="submission" date="2017-03" db="EMBL/GenBank/DDBJ databases">
        <authorList>
            <person name="Afonso C.L."/>
            <person name="Miller P.J."/>
            <person name="Scott M.A."/>
            <person name="Spackman E."/>
            <person name="Goraichik I."/>
            <person name="Dimitrov K.M."/>
            <person name="Suarez D.L."/>
            <person name="Swayne D.E."/>
        </authorList>
    </citation>
    <scope>NUCLEOTIDE SEQUENCE [LARGE SCALE GENOMIC DNA]</scope>
    <source>
        <strain evidence="4 5">CECT 7691</strain>
    </source>
</reference>
<comment type="similarity">
    <text evidence="1">Belongs to the ABC transporter superfamily.</text>
</comment>
<keyword evidence="3" id="KW-0029">Amino-acid transport</keyword>
<dbReference type="InterPro" id="IPR027417">
    <property type="entry name" value="P-loop_NTPase"/>
</dbReference>
<proteinExistence type="inferred from homology"/>
<dbReference type="PANTHER" id="PTHR43820:SF4">
    <property type="entry name" value="HIGH-AFFINITY BRANCHED-CHAIN AMINO ACID TRANSPORT ATP-BINDING PROTEIN LIVF"/>
    <property type="match status" value="1"/>
</dbReference>
<dbReference type="GO" id="GO:0015658">
    <property type="term" value="F:branched-chain amino acid transmembrane transporter activity"/>
    <property type="evidence" value="ECO:0007669"/>
    <property type="project" value="TreeGrafter"/>
</dbReference>
<keyword evidence="4" id="KW-0067">ATP-binding</keyword>
<evidence type="ECO:0000256" key="2">
    <source>
        <dbReference type="ARBA" id="ARBA00022448"/>
    </source>
</evidence>
<protein>
    <submittedName>
        <fullName evidence="4">High-affinity branched-chain amino acid transport ATP-binding protein LivF</fullName>
    </submittedName>
</protein>
<dbReference type="SUPFAM" id="SSF52540">
    <property type="entry name" value="P-loop containing nucleoside triphosphate hydrolases"/>
    <property type="match status" value="1"/>
</dbReference>
<dbReference type="GO" id="GO:0005524">
    <property type="term" value="F:ATP binding"/>
    <property type="evidence" value="ECO:0007669"/>
    <property type="project" value="UniProtKB-KW"/>
</dbReference>
<keyword evidence="4" id="KW-0547">Nucleotide-binding</keyword>
<gene>
    <name evidence="4" type="primary">livF_18</name>
    <name evidence="4" type="ORF">OCH7691_03694</name>
</gene>
<dbReference type="EMBL" id="FWFR01000003">
    <property type="protein sequence ID" value="SLN74025.1"/>
    <property type="molecule type" value="Genomic_DNA"/>
</dbReference>
<evidence type="ECO:0000313" key="5">
    <source>
        <dbReference type="Proteomes" id="UP000193200"/>
    </source>
</evidence>
<dbReference type="Proteomes" id="UP000193200">
    <property type="component" value="Unassembled WGS sequence"/>
</dbReference>
<evidence type="ECO:0000256" key="3">
    <source>
        <dbReference type="ARBA" id="ARBA00022970"/>
    </source>
</evidence>
<dbReference type="PANTHER" id="PTHR43820">
    <property type="entry name" value="HIGH-AFFINITY BRANCHED-CHAIN AMINO ACID TRANSPORT ATP-BINDING PROTEIN LIVF"/>
    <property type="match status" value="1"/>
</dbReference>
<keyword evidence="2" id="KW-0813">Transport</keyword>
<name>A0A1Y5TVB0_9PROT</name>
<dbReference type="InterPro" id="IPR052156">
    <property type="entry name" value="BCAA_Transport_ATP-bd_LivF"/>
</dbReference>
<dbReference type="AlphaFoldDB" id="A0A1Y5TVB0"/>
<sequence length="93" mass="10130">MLAIGRALMSDPRLLFLDEPSAGLAPLIIEQIYQVVARLSDEGKTMIIVEQNAEIALGVAQRGYVLELGQIRLSGEAGELSQSEEVRRIYMGG</sequence>
<dbReference type="Gene3D" id="3.40.50.300">
    <property type="entry name" value="P-loop containing nucleotide triphosphate hydrolases"/>
    <property type="match status" value="1"/>
</dbReference>
<dbReference type="GO" id="GO:0015807">
    <property type="term" value="P:L-amino acid transport"/>
    <property type="evidence" value="ECO:0007669"/>
    <property type="project" value="TreeGrafter"/>
</dbReference>
<accession>A0A1Y5TVB0</accession>